<reference evidence="9 10" key="1">
    <citation type="submission" date="2017-09" db="EMBL/GenBank/DDBJ databases">
        <title>Large-scale bioinformatics analysis of Bacillus genomes uncovers conserved roles of natural products in bacterial physiology.</title>
        <authorList>
            <consortium name="Agbiome Team Llc"/>
            <person name="Bleich R.M."/>
            <person name="Grubbs K.J."/>
            <person name="Santa Maria K.C."/>
            <person name="Allen S.E."/>
            <person name="Farag S."/>
            <person name="Shank E.A."/>
            <person name="Bowers A."/>
        </authorList>
    </citation>
    <scope>NUCLEOTIDE SEQUENCE [LARGE SCALE GENOMIC DNA]</scope>
    <source>
        <strain evidence="9 10">AFS009893</strain>
    </source>
</reference>
<dbReference type="FunFam" id="3.40.50.980:FF:000002">
    <property type="entry name" value="Enterobactin synthetase component F"/>
    <property type="match status" value="2"/>
</dbReference>
<dbReference type="Gene3D" id="2.30.38.10">
    <property type="entry name" value="Luciferase, Domain 3"/>
    <property type="match status" value="2"/>
</dbReference>
<dbReference type="FunFam" id="3.40.50.980:FF:000001">
    <property type="entry name" value="Non-ribosomal peptide synthetase"/>
    <property type="match status" value="2"/>
</dbReference>
<dbReference type="InterPro" id="IPR045851">
    <property type="entry name" value="AMP-bd_C_sf"/>
</dbReference>
<dbReference type="InterPro" id="IPR023213">
    <property type="entry name" value="CAT-like_dom_sf"/>
</dbReference>
<dbReference type="Pfam" id="PF00550">
    <property type="entry name" value="PP-binding"/>
    <property type="match status" value="2"/>
</dbReference>
<dbReference type="InterPro" id="IPR009081">
    <property type="entry name" value="PP-bd_ACP"/>
</dbReference>
<evidence type="ECO:0000313" key="9">
    <source>
        <dbReference type="EMBL" id="PEM67652.1"/>
    </source>
</evidence>
<dbReference type="GO" id="GO:0008610">
    <property type="term" value="P:lipid biosynthetic process"/>
    <property type="evidence" value="ECO:0007669"/>
    <property type="project" value="UniProtKB-ARBA"/>
</dbReference>
<dbReference type="InterPro" id="IPR020845">
    <property type="entry name" value="AMP-binding_CS"/>
</dbReference>
<dbReference type="Gene3D" id="3.30.300.30">
    <property type="match status" value="2"/>
</dbReference>
<evidence type="ECO:0000256" key="3">
    <source>
        <dbReference type="ARBA" id="ARBA00022450"/>
    </source>
</evidence>
<dbReference type="GO" id="GO:0005829">
    <property type="term" value="C:cytosol"/>
    <property type="evidence" value="ECO:0007669"/>
    <property type="project" value="TreeGrafter"/>
</dbReference>
<dbReference type="PROSITE" id="PS00012">
    <property type="entry name" value="PHOSPHOPANTETHEINE"/>
    <property type="match status" value="1"/>
</dbReference>
<protein>
    <submittedName>
        <fullName evidence="9">Non-ribosomal peptide synthetase</fullName>
    </submittedName>
</protein>
<dbReference type="GO" id="GO:0043041">
    <property type="term" value="P:amino acid activation for nonribosomal peptide biosynthetic process"/>
    <property type="evidence" value="ECO:0007669"/>
    <property type="project" value="TreeGrafter"/>
</dbReference>
<dbReference type="Pfam" id="PF13193">
    <property type="entry name" value="AMP-binding_C"/>
    <property type="match status" value="2"/>
</dbReference>
<dbReference type="InterPro" id="IPR001242">
    <property type="entry name" value="Condensation_dom"/>
</dbReference>
<feature type="domain" description="Carrier" evidence="8">
    <location>
        <begin position="2054"/>
        <end position="2129"/>
    </location>
</feature>
<dbReference type="InterPro" id="IPR001031">
    <property type="entry name" value="Thioesterase"/>
</dbReference>
<dbReference type="NCBIfam" id="NF003417">
    <property type="entry name" value="PRK04813.1"/>
    <property type="match status" value="2"/>
</dbReference>
<keyword evidence="3" id="KW-0596">Phosphopantetheine</keyword>
<evidence type="ECO:0000256" key="1">
    <source>
        <dbReference type="ARBA" id="ARBA00001957"/>
    </source>
</evidence>
<dbReference type="Gene3D" id="3.30.559.30">
    <property type="entry name" value="Nonribosomal peptide synthetase, condensation domain"/>
    <property type="match status" value="2"/>
</dbReference>
<comment type="cofactor">
    <cofactor evidence="1">
        <name>pantetheine 4'-phosphate</name>
        <dbReference type="ChEBI" id="CHEBI:47942"/>
    </cofactor>
</comment>
<evidence type="ECO:0000313" key="10">
    <source>
        <dbReference type="Proteomes" id="UP000219775"/>
    </source>
</evidence>
<organism evidence="9 10">
    <name type="scientific">Bacillus pseudomycoides</name>
    <dbReference type="NCBI Taxonomy" id="64104"/>
    <lineage>
        <taxon>Bacteria</taxon>
        <taxon>Bacillati</taxon>
        <taxon>Bacillota</taxon>
        <taxon>Bacilli</taxon>
        <taxon>Bacillales</taxon>
        <taxon>Bacillaceae</taxon>
        <taxon>Bacillus</taxon>
        <taxon>Bacillus cereus group</taxon>
    </lineage>
</organism>
<proteinExistence type="inferred from homology"/>
<keyword evidence="5" id="KW-0547">Nucleotide-binding</keyword>
<dbReference type="FunFam" id="2.30.38.10:FF:000001">
    <property type="entry name" value="Non-ribosomal peptide synthetase PvdI"/>
    <property type="match status" value="2"/>
</dbReference>
<dbReference type="FunFam" id="3.30.300.30:FF:000010">
    <property type="entry name" value="Enterobactin synthetase component F"/>
    <property type="match status" value="1"/>
</dbReference>
<dbReference type="GO" id="GO:0031177">
    <property type="term" value="F:phosphopantetheine binding"/>
    <property type="evidence" value="ECO:0007669"/>
    <property type="project" value="TreeGrafter"/>
</dbReference>
<dbReference type="Gene3D" id="3.30.559.10">
    <property type="entry name" value="Chloramphenicol acetyltransferase-like domain"/>
    <property type="match status" value="2"/>
</dbReference>
<dbReference type="InterPro" id="IPR036736">
    <property type="entry name" value="ACP-like_sf"/>
</dbReference>
<gene>
    <name evidence="9" type="ORF">CN613_17580</name>
</gene>
<dbReference type="Proteomes" id="UP000219775">
    <property type="component" value="Unassembled WGS sequence"/>
</dbReference>
<dbReference type="Pfam" id="PF00668">
    <property type="entry name" value="Condensation"/>
    <property type="match status" value="2"/>
</dbReference>
<keyword evidence="6" id="KW-0067">ATP-binding</keyword>
<dbReference type="PROSITE" id="PS00455">
    <property type="entry name" value="AMP_BINDING"/>
    <property type="match status" value="2"/>
</dbReference>
<evidence type="ECO:0000256" key="4">
    <source>
        <dbReference type="ARBA" id="ARBA00022553"/>
    </source>
</evidence>
<dbReference type="Gene3D" id="3.40.50.1820">
    <property type="entry name" value="alpha/beta hydrolase"/>
    <property type="match status" value="1"/>
</dbReference>
<dbReference type="GO" id="GO:0017000">
    <property type="term" value="P:antibiotic biosynthetic process"/>
    <property type="evidence" value="ECO:0007669"/>
    <property type="project" value="UniProtKB-KW"/>
</dbReference>
<dbReference type="CDD" id="cd17643">
    <property type="entry name" value="A_NRPS_Cytc1-like"/>
    <property type="match status" value="1"/>
</dbReference>
<evidence type="ECO:0000256" key="5">
    <source>
        <dbReference type="ARBA" id="ARBA00022741"/>
    </source>
</evidence>
<comment type="caution">
    <text evidence="9">The sequence shown here is derived from an EMBL/GenBank/DDBJ whole genome shotgun (WGS) entry which is preliminary data.</text>
</comment>
<keyword evidence="4" id="KW-0597">Phosphoprotein</keyword>
<accession>A0A2B6RE05</accession>
<dbReference type="FunFam" id="3.40.50.12780:FF:000012">
    <property type="entry name" value="Non-ribosomal peptide synthetase"/>
    <property type="match status" value="2"/>
</dbReference>
<name>A0A2B6RE05_9BACI</name>
<comment type="similarity">
    <text evidence="2">Belongs to the ATP-dependent AMP-binding enzyme family.</text>
</comment>
<dbReference type="GO" id="GO:0005524">
    <property type="term" value="F:ATP binding"/>
    <property type="evidence" value="ECO:0007669"/>
    <property type="project" value="UniProtKB-KW"/>
</dbReference>
<keyword evidence="7" id="KW-0045">Antibiotic biosynthesis</keyword>
<dbReference type="FunFam" id="1.10.1200.10:FF:000005">
    <property type="entry name" value="Nonribosomal peptide synthetase 1"/>
    <property type="match status" value="1"/>
</dbReference>
<evidence type="ECO:0000259" key="8">
    <source>
        <dbReference type="PROSITE" id="PS50075"/>
    </source>
</evidence>
<feature type="domain" description="Carrier" evidence="8">
    <location>
        <begin position="993"/>
        <end position="1067"/>
    </location>
</feature>
<dbReference type="PROSITE" id="PS50075">
    <property type="entry name" value="CARRIER"/>
    <property type="match status" value="2"/>
</dbReference>
<evidence type="ECO:0000256" key="7">
    <source>
        <dbReference type="ARBA" id="ARBA00023194"/>
    </source>
</evidence>
<dbReference type="SUPFAM" id="SSF52777">
    <property type="entry name" value="CoA-dependent acyltransferases"/>
    <property type="match status" value="4"/>
</dbReference>
<dbReference type="PANTHER" id="PTHR45527:SF14">
    <property type="entry name" value="PLIPASTATIN SYNTHASE SUBUNIT B"/>
    <property type="match status" value="1"/>
</dbReference>
<dbReference type="InterPro" id="IPR006162">
    <property type="entry name" value="Ppantetheine_attach_site"/>
</dbReference>
<dbReference type="EMBL" id="NUDP01000062">
    <property type="protein sequence ID" value="PEM67652.1"/>
    <property type="molecule type" value="Genomic_DNA"/>
</dbReference>
<dbReference type="CDD" id="cd19531">
    <property type="entry name" value="LCL_NRPS-like"/>
    <property type="match status" value="1"/>
</dbReference>
<dbReference type="SUPFAM" id="SSF47336">
    <property type="entry name" value="ACP-like"/>
    <property type="match status" value="2"/>
</dbReference>
<dbReference type="GO" id="GO:0044550">
    <property type="term" value="P:secondary metabolite biosynthetic process"/>
    <property type="evidence" value="ECO:0007669"/>
    <property type="project" value="UniProtKB-ARBA"/>
</dbReference>
<dbReference type="Pfam" id="PF00975">
    <property type="entry name" value="Thioesterase"/>
    <property type="match status" value="1"/>
</dbReference>
<dbReference type="SUPFAM" id="SSF53474">
    <property type="entry name" value="alpha/beta-Hydrolases"/>
    <property type="match status" value="1"/>
</dbReference>
<dbReference type="Gene3D" id="1.10.1200.10">
    <property type="entry name" value="ACP-like"/>
    <property type="match status" value="2"/>
</dbReference>
<dbReference type="GO" id="GO:0003824">
    <property type="term" value="F:catalytic activity"/>
    <property type="evidence" value="ECO:0007669"/>
    <property type="project" value="InterPro"/>
</dbReference>
<dbReference type="SUPFAM" id="SSF56801">
    <property type="entry name" value="Acetyl-CoA synthetase-like"/>
    <property type="match status" value="2"/>
</dbReference>
<dbReference type="InterPro" id="IPR025110">
    <property type="entry name" value="AMP-bd_C"/>
</dbReference>
<dbReference type="PANTHER" id="PTHR45527">
    <property type="entry name" value="NONRIBOSOMAL PEPTIDE SYNTHETASE"/>
    <property type="match status" value="1"/>
</dbReference>
<dbReference type="InterPro" id="IPR010071">
    <property type="entry name" value="AA_adenyl_dom"/>
</dbReference>
<sequence>MWKEKNKVFQKETDKSNEVVNAEEYYTFPASFAQKRLYFLNELLSDSSVYNMPMFVSLKGNLNKDALERALNTLVNLHEALRTHFSMIQNEVMQVIRPYSQFKLEIKLVRSELEANAYMEVEAGKQFDLNKGPLFEATLLTDEKETHFLLINMHHIISDGWSVSILFNEIFRLYQSFAVDEELPLSEPEFQYADYSGWQEEQLEKSHWQKQLAYWKEKLGNDLPVLQLPTEKSRSKIVSNRGSFTQFTIPLDVSKGISQLCQTENSTLFIGVLTAFNILLSRYSQQEDIIIGTTIANRNRIEFEETLGLFANTIAIRTDLSNNPTFRELLKRVRNVTIEAYDNQDIPFEKIVEELNPTRSLNHSPIFQAMFVLQNTPDIQWNLTELEIKPIKIDTGTAKFELTLDMENTVDGLVGVLEYQTDLFNQEIIDRMSAHFQTLLANIVQNPDQPINELQFIIESERRELLYRSIEKQDTSLCSHEIFAKQAEKTPDAIAIIFEDQTITYEELNQQANQLAHYLRKKGVGPEIMVGLCIDRSIDLIIGILGILKAGGAYVPIDPTIPKARLDYFIQDSGINLLLTQDDLSNEYCTQNIDKILLDKDWLKISKESKENLNSDVHPGNLAYVIYTSGSTGDPKGTLIPHKNITRLFASTSKWFQFNENDTWTLFHSYAFDFSVWEIWGALLYGGKLVIVPYWVSRDTEKFYDLLIKEKVTILNQTPSAFYQLIKIDEKRLLSPTQLSLRKVVFGGEALEYRLLRPWIQKYGDKVPQLVNMYGITETTVHVTYRPITCEDIEKNIKSMIGIAIPDLYVLVLDAYMQPVPVGVQGELFVGGAGLARGYLNKPELTATRFIDNPFSQEPEKLYRTGDLGKILLNGEIEYCGRIDNQVKIRGFRIELGEIESKLVSHPKVREAVVVVNEDSDVNKKLLAYVTSSNDIKSKELRDFLREMLPDYMVPSQFMILEQFPLTSNGKIDRGQLLNSISEVTVNKEDYIGPRNEVEEIITEIWSNVLEQKLIGIDDNYFELGGDSIKSIQILSLIKEKGYTVDMADIFMHQTIRKLAPNIRKKSNFSTQLIESLPVISKKDMQKISNNVEDIYPLTKLQEGMLYHSELSSITPIYHNISTFRIRAPYEEEVWIFAFEELLSRHPILRTSFDFINFSEPMQIVHYKVELPIKFVDLTHLSKKDQDVELNKEFEYETITSFDWMKAPLLRVRIYKLSVDVIQMSIIEHHAILDGWSVASMQTELFSLYQSKIKKERTDKNSKPKVLFKHYLELERKALHDQKQKEFWVNKLTNMTFSKMPRWNNVEMESKMELVEFNIPKELSNAIKSLAMNIKVHVKSILLAAHFKVISILSGNQDIVTGVVSNGRSEEKDGEKVLGLFLNTLPIRINVSGGTWIDLIKATFKEEQETLDFRRYPVSQIQQDCGGDMLFETFFNFTNFHVYKSVSDLKDIEILQEDGIANTSFPFGVEFGQDLSTSDIRMDLRWDMAEFSKEQIELIGDYYLKVLNSMVDNPKGNHESKHFLSEKEMKLMKEWNDTQVLYEEDHILHRLIEFQVEKIPEQIALKFEKETLTYREMNNRINNFANELIESGVKPGDFVGICLDRSIEMVISLIGILKVGAAYVPMDPENPVNRIADLIKDSGISMLITNQRLKEKISSSTQRIKCIEEKGEMAAYRFIKNPNVEVSEKDIAYMLYTSGSTGKPKGVIVSHRAICNRLLWKQDYFKLSNNDRVLQKTPYTFDVSIWEFFWPLITGACLVIAKPNGHKDPNYLVNIIQEENISTIHFVPSMLQEFIEEDIGNCTSLKRVLCSGEALPFDLQQRFFAKSESDLFNLYGPTEAAIDVSCWKCIRDDKNKIVSIGKPISNIQLYILNNELQPVPIGVTGELFIGGVGLAEGYHQQPAITEERFIASPFSTNSKERLYRTGDLAAYSLNGSIEYKGRTDYQIKIRGFRVELGEIEAVISSHPIIRDCVVLYTEMVTGMGHLAAYLVTNQNDNIEIKELQEYIRQFLPYYMVPTSWTILDNMPLTSSGKADRKQLPAPDFMLNIQGEYVPARDLLEWKLVRIWEEILHVKPIGVRNTFVELGGHSLLAVRLMTLIKKKLFKQVTLPLLMKNDTVEKMASVLRKEYECDTESSIVKIQSGKSTSTLPLFLIHPVGGNIFCYKSLIESLGDNFTIYGIQSPSISGGLNNLNTLDQITDFYIKEIKKVQQQGPYCIVGWSFGGVVGFEIARKLKSNGDKIKTLTLLDSYLLKIPKEQFEDEKFYLLSFLDDLLNSLGDVESKEIEEQINQFIIREDYLEHLFIKLEEKGFFQGLEFSQFVKYFNAYKINLQALSSYQPKVYDGNIMYFRAEDSKSDTRLNINEWKRLVNGNFEIQDIRSNHYQLLHSPHSEVIAQTIKLFMH</sequence>
<evidence type="ECO:0000256" key="6">
    <source>
        <dbReference type="ARBA" id="ARBA00022840"/>
    </source>
</evidence>
<dbReference type="InterPro" id="IPR000873">
    <property type="entry name" value="AMP-dep_synth/lig_dom"/>
</dbReference>
<dbReference type="Gene3D" id="3.40.50.980">
    <property type="match status" value="4"/>
</dbReference>
<dbReference type="InterPro" id="IPR029058">
    <property type="entry name" value="AB_hydrolase_fold"/>
</dbReference>
<evidence type="ECO:0000256" key="2">
    <source>
        <dbReference type="ARBA" id="ARBA00006432"/>
    </source>
</evidence>
<dbReference type="CDD" id="cd17646">
    <property type="entry name" value="A_NRPS_AB3403-like"/>
    <property type="match status" value="1"/>
</dbReference>
<dbReference type="NCBIfam" id="TIGR01733">
    <property type="entry name" value="AA-adenyl-dom"/>
    <property type="match status" value="2"/>
</dbReference>
<dbReference type="Pfam" id="PF00501">
    <property type="entry name" value="AMP-binding"/>
    <property type="match status" value="2"/>
</dbReference>